<protein>
    <recommendedName>
        <fullName evidence="2">SEP domain-containing protein</fullName>
    </recommendedName>
</protein>
<dbReference type="AlphaFoldDB" id="A0A4D9CT66"/>
<dbReference type="Proteomes" id="UP000355283">
    <property type="component" value="Unassembled WGS sequence"/>
</dbReference>
<organism evidence="3 4">
    <name type="scientific">Nannochloropsis salina CCMP1776</name>
    <dbReference type="NCBI Taxonomy" id="1027361"/>
    <lineage>
        <taxon>Eukaryota</taxon>
        <taxon>Sar</taxon>
        <taxon>Stramenopiles</taxon>
        <taxon>Ochrophyta</taxon>
        <taxon>Eustigmatophyceae</taxon>
        <taxon>Eustigmatales</taxon>
        <taxon>Monodopsidaceae</taxon>
        <taxon>Microchloropsis</taxon>
        <taxon>Microchloropsis salina</taxon>
    </lineage>
</organism>
<evidence type="ECO:0000313" key="4">
    <source>
        <dbReference type="Proteomes" id="UP000355283"/>
    </source>
</evidence>
<feature type="compositionally biased region" description="Gly residues" evidence="1">
    <location>
        <begin position="40"/>
        <end position="62"/>
    </location>
</feature>
<accession>A0A4D9CT66</accession>
<evidence type="ECO:0000313" key="3">
    <source>
        <dbReference type="EMBL" id="TFJ80815.1"/>
    </source>
</evidence>
<dbReference type="InterPro" id="IPR012989">
    <property type="entry name" value="SEP_domain"/>
</dbReference>
<dbReference type="SUPFAM" id="SSF102848">
    <property type="entry name" value="NSFL1 (p97 ATPase) cofactor p47, SEP domain"/>
    <property type="match status" value="1"/>
</dbReference>
<comment type="caution">
    <text evidence="3">The sequence shown here is derived from an EMBL/GenBank/DDBJ whole genome shotgun (WGS) entry which is preliminary data.</text>
</comment>
<evidence type="ECO:0000256" key="1">
    <source>
        <dbReference type="SAM" id="MobiDB-lite"/>
    </source>
</evidence>
<name>A0A4D9CT66_9STRA</name>
<dbReference type="InterPro" id="IPR036241">
    <property type="entry name" value="NSFL1C_SEP_dom_sf"/>
</dbReference>
<dbReference type="PROSITE" id="PS51399">
    <property type="entry name" value="SEP"/>
    <property type="match status" value="1"/>
</dbReference>
<feature type="region of interest" description="Disordered" evidence="1">
    <location>
        <begin position="1"/>
        <end position="65"/>
    </location>
</feature>
<proteinExistence type="predicted"/>
<feature type="compositionally biased region" description="Basic and acidic residues" evidence="1">
    <location>
        <begin position="9"/>
        <end position="21"/>
    </location>
</feature>
<dbReference type="EMBL" id="SDOX01000158">
    <property type="protein sequence ID" value="TFJ80815.1"/>
    <property type="molecule type" value="Genomic_DNA"/>
</dbReference>
<keyword evidence="4" id="KW-1185">Reference proteome</keyword>
<evidence type="ECO:0000259" key="2">
    <source>
        <dbReference type="PROSITE" id="PS51399"/>
    </source>
</evidence>
<reference evidence="3 4" key="1">
    <citation type="submission" date="2019-01" db="EMBL/GenBank/DDBJ databases">
        <title>Nuclear Genome Assembly of the Microalgal Biofuel strain Nannochloropsis salina CCMP1776.</title>
        <authorList>
            <person name="Hovde B."/>
        </authorList>
    </citation>
    <scope>NUCLEOTIDE SEQUENCE [LARGE SCALE GENOMIC DNA]</scope>
    <source>
        <strain evidence="3 4">CCMP1776</strain>
    </source>
</reference>
<dbReference type="Gene3D" id="3.30.420.210">
    <property type="entry name" value="SEP domain"/>
    <property type="match status" value="1"/>
</dbReference>
<sequence length="114" mass="11489">MSRFATLDSLKKASAEKKESDGDPPPSGPGGEDYYVGGNSARGGGSGLSVVGPPGGEGGGGSSDFVRGIFQRARTGPLDAGEAARPAPDAALPEGARTITMYRNGFTVDDGPFR</sequence>
<gene>
    <name evidence="3" type="ORF">NSK_007992</name>
</gene>
<feature type="domain" description="SEP" evidence="2">
    <location>
        <begin position="94"/>
        <end position="114"/>
    </location>
</feature>